<feature type="transmembrane region" description="Helical" evidence="1">
    <location>
        <begin position="272"/>
        <end position="291"/>
    </location>
</feature>
<organism evidence="3 4">
    <name type="scientific">Cercophora scortea</name>
    <dbReference type="NCBI Taxonomy" id="314031"/>
    <lineage>
        <taxon>Eukaryota</taxon>
        <taxon>Fungi</taxon>
        <taxon>Dikarya</taxon>
        <taxon>Ascomycota</taxon>
        <taxon>Pezizomycotina</taxon>
        <taxon>Sordariomycetes</taxon>
        <taxon>Sordariomycetidae</taxon>
        <taxon>Sordariales</taxon>
        <taxon>Lasiosphaeriaceae</taxon>
        <taxon>Cercophora</taxon>
    </lineage>
</organism>
<keyword evidence="4" id="KW-1185">Reference proteome</keyword>
<reference evidence="3" key="2">
    <citation type="submission" date="2023-06" db="EMBL/GenBank/DDBJ databases">
        <authorList>
            <consortium name="Lawrence Berkeley National Laboratory"/>
            <person name="Haridas S."/>
            <person name="Hensen N."/>
            <person name="Bonometti L."/>
            <person name="Westerberg I."/>
            <person name="Brannstrom I.O."/>
            <person name="Guillou S."/>
            <person name="Cros-Aarteil S."/>
            <person name="Calhoun S."/>
            <person name="Kuo A."/>
            <person name="Mondo S."/>
            <person name="Pangilinan J."/>
            <person name="Riley R."/>
            <person name="Labutti K."/>
            <person name="Andreopoulos B."/>
            <person name="Lipzen A."/>
            <person name="Chen C."/>
            <person name="Yanf M."/>
            <person name="Daum C."/>
            <person name="Ng V."/>
            <person name="Clum A."/>
            <person name="Steindorff A."/>
            <person name="Ohm R."/>
            <person name="Martin F."/>
            <person name="Silar P."/>
            <person name="Natvig D."/>
            <person name="Lalanne C."/>
            <person name="Gautier V."/>
            <person name="Ament-Velasquez S.L."/>
            <person name="Kruys A."/>
            <person name="Hutchinson M.I."/>
            <person name="Powell A.J."/>
            <person name="Barry K."/>
            <person name="Miller A.N."/>
            <person name="Grigoriev I.V."/>
            <person name="Debuchy R."/>
            <person name="Gladieux P."/>
            <person name="Thoren M.H."/>
            <person name="Johannesson H."/>
        </authorList>
    </citation>
    <scope>NUCLEOTIDE SEQUENCE</scope>
    <source>
        <strain evidence="3">SMH4131-1</strain>
    </source>
</reference>
<accession>A0AAE0MDY0</accession>
<evidence type="ECO:0000259" key="2">
    <source>
        <dbReference type="PROSITE" id="PS51704"/>
    </source>
</evidence>
<sequence length="315" mass="35840">MGAFRGAVEIGAHAIETDLHLSKDGVVMLSHVRNSAFRLPENVLALTIVIRLQDASLKRCFGVDKTVAECDWSYLSSLKTLREPQQGMPRLLDLLMYLGQPAQEHIWLLLDIKADDDADDLLIRTAKTIALSPTTRAWSDRIVLGAWNANYVDRCRQYFPNFKIAFIGFNLVFARQYLGQPDMDFNLLQKMLPGPYGNHFMKAVKKAGQKLYVWTVNEEYWMEWSIRKQVDGVITDDPKLFLEVCDRWVAARGGSVVRRGCGSKGRGAVTRLYAWAFAWQLVSFLFTAIAWRRFTTINKRKQGLIEVEQATAVST</sequence>
<evidence type="ECO:0000313" key="4">
    <source>
        <dbReference type="Proteomes" id="UP001286456"/>
    </source>
</evidence>
<dbReference type="Proteomes" id="UP001286456">
    <property type="component" value="Unassembled WGS sequence"/>
</dbReference>
<dbReference type="InterPro" id="IPR017946">
    <property type="entry name" value="PLC-like_Pdiesterase_TIM-brl"/>
</dbReference>
<dbReference type="GO" id="GO:0008081">
    <property type="term" value="F:phosphoric diester hydrolase activity"/>
    <property type="evidence" value="ECO:0007669"/>
    <property type="project" value="InterPro"/>
</dbReference>
<gene>
    <name evidence="3" type="ORF">B0T19DRAFT_165382</name>
</gene>
<name>A0AAE0MDY0_9PEZI</name>
<dbReference type="SUPFAM" id="SSF51695">
    <property type="entry name" value="PLC-like phosphodiesterases"/>
    <property type="match status" value="1"/>
</dbReference>
<protein>
    <submittedName>
        <fullName evidence="3">PLC-like phosphodiesterase</fullName>
    </submittedName>
</protein>
<dbReference type="PROSITE" id="PS51704">
    <property type="entry name" value="GP_PDE"/>
    <property type="match status" value="1"/>
</dbReference>
<dbReference type="Pfam" id="PF03009">
    <property type="entry name" value="GDPD"/>
    <property type="match status" value="2"/>
</dbReference>
<evidence type="ECO:0000256" key="1">
    <source>
        <dbReference type="SAM" id="Phobius"/>
    </source>
</evidence>
<dbReference type="AlphaFoldDB" id="A0AAE0MDY0"/>
<dbReference type="PANTHER" id="PTHR43805">
    <property type="entry name" value="GLYCEROPHOSPHORYL DIESTER PHOSPHODIESTERASE"/>
    <property type="match status" value="1"/>
</dbReference>
<dbReference type="PANTHER" id="PTHR43805:SF1">
    <property type="entry name" value="GP-PDE DOMAIN-CONTAINING PROTEIN"/>
    <property type="match status" value="1"/>
</dbReference>
<reference evidence="3" key="1">
    <citation type="journal article" date="2023" name="Mol. Phylogenet. Evol.">
        <title>Genome-scale phylogeny and comparative genomics of the fungal order Sordariales.</title>
        <authorList>
            <person name="Hensen N."/>
            <person name="Bonometti L."/>
            <person name="Westerberg I."/>
            <person name="Brannstrom I.O."/>
            <person name="Guillou S."/>
            <person name="Cros-Aarteil S."/>
            <person name="Calhoun S."/>
            <person name="Haridas S."/>
            <person name="Kuo A."/>
            <person name="Mondo S."/>
            <person name="Pangilinan J."/>
            <person name="Riley R."/>
            <person name="LaButti K."/>
            <person name="Andreopoulos B."/>
            <person name="Lipzen A."/>
            <person name="Chen C."/>
            <person name="Yan M."/>
            <person name="Daum C."/>
            <person name="Ng V."/>
            <person name="Clum A."/>
            <person name="Steindorff A."/>
            <person name="Ohm R.A."/>
            <person name="Martin F."/>
            <person name="Silar P."/>
            <person name="Natvig D.O."/>
            <person name="Lalanne C."/>
            <person name="Gautier V."/>
            <person name="Ament-Velasquez S.L."/>
            <person name="Kruys A."/>
            <person name="Hutchinson M.I."/>
            <person name="Powell A.J."/>
            <person name="Barry K."/>
            <person name="Miller A.N."/>
            <person name="Grigoriev I.V."/>
            <person name="Debuchy R."/>
            <person name="Gladieux P."/>
            <person name="Hiltunen Thoren M."/>
            <person name="Johannesson H."/>
        </authorList>
    </citation>
    <scope>NUCLEOTIDE SEQUENCE</scope>
    <source>
        <strain evidence="3">SMH4131-1</strain>
    </source>
</reference>
<evidence type="ECO:0000313" key="3">
    <source>
        <dbReference type="EMBL" id="KAK3327529.1"/>
    </source>
</evidence>
<keyword evidence="1" id="KW-1133">Transmembrane helix</keyword>
<dbReference type="Gene3D" id="3.20.20.190">
    <property type="entry name" value="Phosphatidylinositol (PI) phosphodiesterase"/>
    <property type="match status" value="1"/>
</dbReference>
<proteinExistence type="predicted"/>
<dbReference type="InterPro" id="IPR030395">
    <property type="entry name" value="GP_PDE_dom"/>
</dbReference>
<feature type="domain" description="GP-PDE" evidence="2">
    <location>
        <begin position="1"/>
        <end position="245"/>
    </location>
</feature>
<keyword evidence="1" id="KW-0472">Membrane</keyword>
<dbReference type="EMBL" id="JAUEPO010000003">
    <property type="protein sequence ID" value="KAK3327529.1"/>
    <property type="molecule type" value="Genomic_DNA"/>
</dbReference>
<comment type="caution">
    <text evidence="3">The sequence shown here is derived from an EMBL/GenBank/DDBJ whole genome shotgun (WGS) entry which is preliminary data.</text>
</comment>
<dbReference type="GO" id="GO:0006629">
    <property type="term" value="P:lipid metabolic process"/>
    <property type="evidence" value="ECO:0007669"/>
    <property type="project" value="InterPro"/>
</dbReference>
<keyword evidence="1" id="KW-0812">Transmembrane</keyword>